<keyword evidence="1" id="KW-0456">Lyase</keyword>
<organism evidence="1 2">
    <name type="scientific">Lacticaseibacillus paracasei subsp. paracasei Lpp126</name>
    <dbReference type="NCBI Taxonomy" id="1256206"/>
    <lineage>
        <taxon>Bacteria</taxon>
        <taxon>Bacillati</taxon>
        <taxon>Bacillota</taxon>
        <taxon>Bacilli</taxon>
        <taxon>Lactobacillales</taxon>
        <taxon>Lactobacillaceae</taxon>
        <taxon>Lacticaseibacillus</taxon>
    </lineage>
</organism>
<evidence type="ECO:0000313" key="2">
    <source>
        <dbReference type="Proteomes" id="UP000014243"/>
    </source>
</evidence>
<comment type="caution">
    <text evidence="1">The sequence shown here is derived from an EMBL/GenBank/DDBJ whole genome shotgun (WGS) entry which is preliminary data.</text>
</comment>
<dbReference type="GO" id="GO:0016829">
    <property type="term" value="F:lyase activity"/>
    <property type="evidence" value="ECO:0007669"/>
    <property type="project" value="UniProtKB-KW"/>
</dbReference>
<sequence length="35" mass="4095">ALFPDQAKDFLGRREDPFYDVPEQKVSLSFEPTHD</sequence>
<reference evidence="1 2" key="1">
    <citation type="journal article" date="2013" name="PLoS ONE">
        <title>Lactobacillus paracasei comparative genomics: towards species pan-genome definition and exploitation of diversity.</title>
        <authorList>
            <person name="Smokvina T."/>
            <person name="Wels M."/>
            <person name="Polka J."/>
            <person name="Chervaux C."/>
            <person name="Brisse S."/>
            <person name="Boekhorst J."/>
            <person name="van Hylckama Vlieg J.E."/>
            <person name="Siezen R.J."/>
        </authorList>
    </citation>
    <scope>NUCLEOTIDE SEQUENCE [LARGE SCALE GENOMIC DNA]</scope>
    <source>
        <strain evidence="1 2">Lpp126</strain>
    </source>
</reference>
<evidence type="ECO:0000313" key="1">
    <source>
        <dbReference type="EMBL" id="EPC74657.1"/>
    </source>
</evidence>
<dbReference type="Proteomes" id="UP000014243">
    <property type="component" value="Unassembled WGS sequence"/>
</dbReference>
<dbReference type="AlphaFoldDB" id="S2R906"/>
<protein>
    <submittedName>
        <fullName evidence="1">Oxaloacetate decarboxylase</fullName>
        <ecNumber evidence="1">4.1.1.3</ecNumber>
    </submittedName>
</protein>
<name>S2R906_LACPA</name>
<feature type="non-terminal residue" evidence="1">
    <location>
        <position position="1"/>
    </location>
</feature>
<gene>
    <name evidence="1" type="ORF">Lpp126_10663</name>
</gene>
<accession>S2R906</accession>
<dbReference type="EC" id="4.1.1.3" evidence="1"/>
<dbReference type="EMBL" id="ANKC01000761">
    <property type="protein sequence ID" value="EPC74657.1"/>
    <property type="molecule type" value="Genomic_DNA"/>
</dbReference>
<proteinExistence type="predicted"/>